<dbReference type="AlphaFoldDB" id="A0A9N9NGS5"/>
<reference evidence="1" key="1">
    <citation type="submission" date="2021-06" db="EMBL/GenBank/DDBJ databases">
        <authorList>
            <person name="Kallberg Y."/>
            <person name="Tangrot J."/>
            <person name="Rosling A."/>
        </authorList>
    </citation>
    <scope>NUCLEOTIDE SEQUENCE</scope>
    <source>
        <strain evidence="1">CL551</strain>
    </source>
</reference>
<dbReference type="InterPro" id="IPR036910">
    <property type="entry name" value="HMG_box_dom_sf"/>
</dbReference>
<evidence type="ECO:0000313" key="2">
    <source>
        <dbReference type="Proteomes" id="UP000789342"/>
    </source>
</evidence>
<organism evidence="1 2">
    <name type="scientific">Acaulospora morrowiae</name>
    <dbReference type="NCBI Taxonomy" id="94023"/>
    <lineage>
        <taxon>Eukaryota</taxon>
        <taxon>Fungi</taxon>
        <taxon>Fungi incertae sedis</taxon>
        <taxon>Mucoromycota</taxon>
        <taxon>Glomeromycotina</taxon>
        <taxon>Glomeromycetes</taxon>
        <taxon>Diversisporales</taxon>
        <taxon>Acaulosporaceae</taxon>
        <taxon>Acaulospora</taxon>
    </lineage>
</organism>
<dbReference type="SUPFAM" id="SSF47095">
    <property type="entry name" value="HMG-box"/>
    <property type="match status" value="1"/>
</dbReference>
<dbReference type="EMBL" id="CAJVPV010026207">
    <property type="protein sequence ID" value="CAG8730978.1"/>
    <property type="molecule type" value="Genomic_DNA"/>
</dbReference>
<accession>A0A9N9NGS5</accession>
<dbReference type="Proteomes" id="UP000789342">
    <property type="component" value="Unassembled WGS sequence"/>
</dbReference>
<evidence type="ECO:0000313" key="1">
    <source>
        <dbReference type="EMBL" id="CAG8730978.1"/>
    </source>
</evidence>
<protein>
    <submittedName>
        <fullName evidence="1">6580_t:CDS:1</fullName>
    </submittedName>
</protein>
<comment type="caution">
    <text evidence="1">The sequence shown here is derived from an EMBL/GenBank/DDBJ whole genome shotgun (WGS) entry which is preliminary data.</text>
</comment>
<dbReference type="OrthoDB" id="5598240at2759"/>
<keyword evidence="2" id="KW-1185">Reference proteome</keyword>
<sequence>MAPVRSSYDDISFIYVIPGQEHDNEQTKKLRNAMLNIVIEPLASVPFPPEISVDDLVESPKNSKQKFKSPNRFFIFRRAYCKEMIRQGKRYPQTMLSTYICDHWKRLPKEQREFYTNLAEKARILFKEKYDAIARDDKGPSKYRYTSKYSERVKIRQECKRKQPRHAESHVPQVASPLHTHDMAHYSQCYTPLFEEASQLPTLATSTRLPMLDDFDMAHFLSMQDDFDMAHCPIFSDFI</sequence>
<proteinExistence type="predicted"/>
<name>A0A9N9NGS5_9GLOM</name>
<dbReference type="Gene3D" id="1.10.30.10">
    <property type="entry name" value="High mobility group box domain"/>
    <property type="match status" value="1"/>
</dbReference>
<gene>
    <name evidence="1" type="ORF">AMORRO_LOCUS14013</name>
</gene>